<keyword evidence="1" id="KW-1133">Transmembrane helix</keyword>
<proteinExistence type="predicted"/>
<feature type="non-terminal residue" evidence="3">
    <location>
        <position position="245"/>
    </location>
</feature>
<dbReference type="Proteomes" id="UP000783287">
    <property type="component" value="Unassembled WGS sequence"/>
</dbReference>
<sequence>MISQAKRQRLNSISALNMLKLARLQIRALITVLILVGIGTVFNLTAHAQYKSYSYDYVNVDIEVLDDSTVEITEEIAYRFDGEYHAMFRDINLEDRANIDACKSNSALQCGGFEFVEILEVRDNDGNVLRQTPEDDFDYDSQGRIITPPDEYSESYVDDGVNRSLRVQWVFSEPGIDFDNQVYKFTIKYKVYGSIGYFPQEGYDLFYWNTIFGDREETIDDVAVNITFPEDIGLTEDDFTVLGQG</sequence>
<evidence type="ECO:0000259" key="2">
    <source>
        <dbReference type="Pfam" id="PF09972"/>
    </source>
</evidence>
<comment type="caution">
    <text evidence="3">The sequence shown here is derived from an EMBL/GenBank/DDBJ whole genome shotgun (WGS) entry which is preliminary data.</text>
</comment>
<dbReference type="EMBL" id="JAGQLK010000051">
    <property type="protein sequence ID" value="MCA9383308.1"/>
    <property type="molecule type" value="Genomic_DNA"/>
</dbReference>
<feature type="domain" description="DUF2207" evidence="2">
    <location>
        <begin position="58"/>
        <end position="229"/>
    </location>
</feature>
<keyword evidence="1" id="KW-0812">Transmembrane</keyword>
<keyword evidence="1" id="KW-0472">Membrane</keyword>
<protein>
    <submittedName>
        <fullName evidence="3">DUF2207 domain-containing protein</fullName>
    </submittedName>
</protein>
<evidence type="ECO:0000313" key="4">
    <source>
        <dbReference type="Proteomes" id="UP000783287"/>
    </source>
</evidence>
<accession>A0A955RJ14</accession>
<feature type="transmembrane region" description="Helical" evidence="1">
    <location>
        <begin position="21"/>
        <end position="42"/>
    </location>
</feature>
<dbReference type="AlphaFoldDB" id="A0A955RJ14"/>
<dbReference type="Pfam" id="PF09972">
    <property type="entry name" value="DUF2207"/>
    <property type="match status" value="1"/>
</dbReference>
<evidence type="ECO:0000256" key="1">
    <source>
        <dbReference type="SAM" id="Phobius"/>
    </source>
</evidence>
<evidence type="ECO:0000313" key="3">
    <source>
        <dbReference type="EMBL" id="MCA9383308.1"/>
    </source>
</evidence>
<dbReference type="InterPro" id="IPR018702">
    <property type="entry name" value="DUF2207"/>
</dbReference>
<name>A0A955RJ14_9BACT</name>
<gene>
    <name evidence="3" type="ORF">KC909_03005</name>
</gene>
<organism evidence="3 4">
    <name type="scientific">Candidatus Dojkabacteria bacterium</name>
    <dbReference type="NCBI Taxonomy" id="2099670"/>
    <lineage>
        <taxon>Bacteria</taxon>
        <taxon>Candidatus Dojkabacteria</taxon>
    </lineage>
</organism>
<reference evidence="3" key="2">
    <citation type="journal article" date="2021" name="Microbiome">
        <title>Successional dynamics and alternative stable states in a saline activated sludge microbial community over 9 years.</title>
        <authorList>
            <person name="Wang Y."/>
            <person name="Ye J."/>
            <person name="Ju F."/>
            <person name="Liu L."/>
            <person name="Boyd J.A."/>
            <person name="Deng Y."/>
            <person name="Parks D.H."/>
            <person name="Jiang X."/>
            <person name="Yin X."/>
            <person name="Woodcroft B.J."/>
            <person name="Tyson G.W."/>
            <person name="Hugenholtz P."/>
            <person name="Polz M.F."/>
            <person name="Zhang T."/>
        </authorList>
    </citation>
    <scope>NUCLEOTIDE SEQUENCE</scope>
    <source>
        <strain evidence="3">HKST-UBA14</strain>
    </source>
</reference>
<reference evidence="3" key="1">
    <citation type="submission" date="2020-04" db="EMBL/GenBank/DDBJ databases">
        <authorList>
            <person name="Zhang T."/>
        </authorList>
    </citation>
    <scope>NUCLEOTIDE SEQUENCE</scope>
    <source>
        <strain evidence="3">HKST-UBA14</strain>
    </source>
</reference>